<dbReference type="GO" id="GO:0016805">
    <property type="term" value="F:dipeptidase activity"/>
    <property type="evidence" value="ECO:0007669"/>
    <property type="project" value="InterPro"/>
</dbReference>
<accession>A0A9W7CA07</accession>
<keyword evidence="2" id="KW-0472">Membrane</keyword>
<keyword evidence="2" id="KW-1133">Transmembrane helix</keyword>
<dbReference type="InterPro" id="IPR005322">
    <property type="entry name" value="Peptidase_C69"/>
</dbReference>
<gene>
    <name evidence="3" type="ORF">TrVE_jg11803</name>
</gene>
<dbReference type="Proteomes" id="UP001165160">
    <property type="component" value="Unassembled WGS sequence"/>
</dbReference>
<evidence type="ECO:0000256" key="1">
    <source>
        <dbReference type="ARBA" id="ARBA00005705"/>
    </source>
</evidence>
<organism evidence="3 4">
    <name type="scientific">Triparma verrucosa</name>
    <dbReference type="NCBI Taxonomy" id="1606542"/>
    <lineage>
        <taxon>Eukaryota</taxon>
        <taxon>Sar</taxon>
        <taxon>Stramenopiles</taxon>
        <taxon>Ochrophyta</taxon>
        <taxon>Bolidophyceae</taxon>
        <taxon>Parmales</taxon>
        <taxon>Triparmaceae</taxon>
        <taxon>Triparma</taxon>
    </lineage>
</organism>
<proteinExistence type="inferred from homology"/>
<comment type="caution">
    <text evidence="3">The sequence shown here is derived from an EMBL/GenBank/DDBJ whole genome shotgun (WGS) entry which is preliminary data.</text>
</comment>
<evidence type="ECO:0008006" key="5">
    <source>
        <dbReference type="Google" id="ProtNLM"/>
    </source>
</evidence>
<reference evidence="4" key="1">
    <citation type="journal article" date="2023" name="Commun. Biol.">
        <title>Genome analysis of Parmales, the sister group of diatoms, reveals the evolutionary specialization of diatoms from phago-mixotrophs to photoautotrophs.</title>
        <authorList>
            <person name="Ban H."/>
            <person name="Sato S."/>
            <person name="Yoshikawa S."/>
            <person name="Yamada K."/>
            <person name="Nakamura Y."/>
            <person name="Ichinomiya M."/>
            <person name="Sato N."/>
            <person name="Blanc-Mathieu R."/>
            <person name="Endo H."/>
            <person name="Kuwata A."/>
            <person name="Ogata H."/>
        </authorList>
    </citation>
    <scope>NUCLEOTIDE SEQUENCE [LARGE SCALE GENOMIC DNA]</scope>
    <source>
        <strain evidence="4">NIES 3699</strain>
    </source>
</reference>
<dbReference type="EMBL" id="BRXX01000317">
    <property type="protein sequence ID" value="GMI04557.1"/>
    <property type="molecule type" value="Genomic_DNA"/>
</dbReference>
<protein>
    <recommendedName>
        <fullName evidence="5">Dipeptidase</fullName>
    </recommendedName>
</protein>
<dbReference type="GO" id="GO:0070004">
    <property type="term" value="F:cysteine-type exopeptidase activity"/>
    <property type="evidence" value="ECO:0007669"/>
    <property type="project" value="InterPro"/>
</dbReference>
<keyword evidence="4" id="KW-1185">Reference proteome</keyword>
<name>A0A9W7CA07_9STRA</name>
<feature type="transmembrane region" description="Helical" evidence="2">
    <location>
        <begin position="640"/>
        <end position="657"/>
    </location>
</feature>
<evidence type="ECO:0000313" key="3">
    <source>
        <dbReference type="EMBL" id="GMI04557.1"/>
    </source>
</evidence>
<keyword evidence="2" id="KW-0812">Transmembrane</keyword>
<dbReference type="GO" id="GO:0006508">
    <property type="term" value="P:proteolysis"/>
    <property type="evidence" value="ECO:0007669"/>
    <property type="project" value="InterPro"/>
</dbReference>
<dbReference type="Pfam" id="PF03577">
    <property type="entry name" value="Peptidase_C69"/>
    <property type="match status" value="1"/>
</dbReference>
<sequence>MGVSSYDPGVERCTALAIGKDATASGAVMISHGNDCPTCDFRVAYVPSMSHPPNTFLPIWPDFDDYPRFITSSSLDPTFSKPTSVSFAEIYSTTIGTPSTQLKPLGYIPQIPSTFSYIDGAYGIQNSQQLSFGESTCDAALGMRSKPRGFEDGKALFGIAALSRIALQRCDNARCAVELMGGLAEEEGFYGGNINSWINGDMEPDKMGFAEGGEALTIADKHEVWIFEICPDDTGEGAVWVAQRVPDSEVCVVTNTFQIGKIDLKDEDFFMASQNVYDVAIREKLWDPEGDVAFDFAQIYRAPMGHQLPNTSKTSKRVGATMRDRRRWVVYNTVAPSLKFDGFREDTWDDSDTYLPFSVKPDHKLTQEEVFRIHRDFYQGTPFDITKSAVGGPFGDPYRGTALPDESPFNDSEEWNGTFERSVAQLWTSYTTITESRAWLPDWVGARVWYGPHSAVTNAFVPIYPGAAKSSNRFPKAFEVGSLLSFDEESYWWNVCLVSNYAARFFSFTLEMIQDAQQKVEGHLLRMTSEAEQRALELGETEEGFKFLENMQQDVADYAMSEWKAFFKRMVSSFHDGILFKRGDDGSCAIEKKMAYPAWWLNFLGPKNAGLSKYNTAEKEMGVSMEEAAGNGAHGFSADMFIFSVAAVSMIVGLVAGRKLPSGGRNSYKAIPL</sequence>
<evidence type="ECO:0000256" key="2">
    <source>
        <dbReference type="SAM" id="Phobius"/>
    </source>
</evidence>
<evidence type="ECO:0000313" key="4">
    <source>
        <dbReference type="Proteomes" id="UP001165160"/>
    </source>
</evidence>
<comment type="similarity">
    <text evidence="1">Belongs to the peptidase C69 family. Secernin subfamily.</text>
</comment>
<dbReference type="PANTHER" id="PTHR12994">
    <property type="entry name" value="SECERNIN"/>
    <property type="match status" value="1"/>
</dbReference>
<dbReference type="AlphaFoldDB" id="A0A9W7CA07"/>
<dbReference type="PANTHER" id="PTHR12994:SF17">
    <property type="entry name" value="LD30995P"/>
    <property type="match status" value="1"/>
</dbReference>